<sequence length="66" mass="7578">MNTFLRLGNEFISLNDLMHVKPNDDLTIDFYYKSGCAPAGINPVTIKPNDTNEHVNFLKEIEEYLC</sequence>
<dbReference type="Proteomes" id="UP000005744">
    <property type="component" value="Unassembled WGS sequence"/>
</dbReference>
<reference evidence="1 2" key="1">
    <citation type="submission" date="2011-11" db="EMBL/GenBank/DDBJ databases">
        <title>Improved High-Quality Draft sequence of Beggiatoa alba B18lD.</title>
        <authorList>
            <consortium name="US DOE Joint Genome Institute"/>
            <person name="Lucas S."/>
            <person name="Han J."/>
            <person name="Lapidus A."/>
            <person name="Cheng J.-F."/>
            <person name="Goodwin L."/>
            <person name="Pitluck S."/>
            <person name="Peters L."/>
            <person name="Mikhailova N."/>
            <person name="Held B."/>
            <person name="Detter J.C."/>
            <person name="Han C."/>
            <person name="Tapia R."/>
            <person name="Land M."/>
            <person name="Hauser L."/>
            <person name="Kyrpides N."/>
            <person name="Ivanova N."/>
            <person name="Pagani I."/>
            <person name="Samuel K."/>
            <person name="Teske A."/>
            <person name="Mueller J."/>
            <person name="Woyke T."/>
        </authorList>
    </citation>
    <scope>NUCLEOTIDE SEQUENCE [LARGE SCALE GENOMIC DNA]</scope>
    <source>
        <strain evidence="1 2">B18LD</strain>
    </source>
</reference>
<dbReference type="EMBL" id="JH600071">
    <property type="protein sequence ID" value="EIJ40929.1"/>
    <property type="molecule type" value="Genomic_DNA"/>
</dbReference>
<evidence type="ECO:0000313" key="1">
    <source>
        <dbReference type="EMBL" id="EIJ40929.1"/>
    </source>
</evidence>
<dbReference type="AlphaFoldDB" id="I3CBD6"/>
<keyword evidence="2" id="KW-1185">Reference proteome</keyword>
<name>I3CBD6_9GAMM</name>
<organism evidence="1 2">
    <name type="scientific">Beggiatoa alba B18LD</name>
    <dbReference type="NCBI Taxonomy" id="395493"/>
    <lineage>
        <taxon>Bacteria</taxon>
        <taxon>Pseudomonadati</taxon>
        <taxon>Pseudomonadota</taxon>
        <taxon>Gammaproteobacteria</taxon>
        <taxon>Thiotrichales</taxon>
        <taxon>Thiotrichaceae</taxon>
        <taxon>Beggiatoa</taxon>
    </lineage>
</organism>
<gene>
    <name evidence="1" type="ORF">BegalDRAFT_3563</name>
</gene>
<dbReference type="HOGENOM" id="CLU_2822422_0_0_6"/>
<protein>
    <submittedName>
        <fullName evidence="1">Uncharacterized protein</fullName>
    </submittedName>
</protein>
<accession>I3CBD6</accession>
<evidence type="ECO:0000313" key="2">
    <source>
        <dbReference type="Proteomes" id="UP000005744"/>
    </source>
</evidence>
<proteinExistence type="predicted"/>
<dbReference type="RefSeq" id="WP_002692435.1">
    <property type="nucleotide sequence ID" value="NZ_JH600071.1"/>
</dbReference>